<evidence type="ECO:0000313" key="11">
    <source>
        <dbReference type="Proteomes" id="UP000002586"/>
    </source>
</evidence>
<feature type="transmembrane region" description="Helical" evidence="8">
    <location>
        <begin position="49"/>
        <end position="77"/>
    </location>
</feature>
<evidence type="ECO:0000256" key="4">
    <source>
        <dbReference type="ARBA" id="ARBA00022741"/>
    </source>
</evidence>
<keyword evidence="8" id="KW-1133">Transmembrane helix</keyword>
<dbReference type="AlphaFoldDB" id="A0L9Y6"/>
<evidence type="ECO:0000256" key="1">
    <source>
        <dbReference type="ARBA" id="ARBA00000085"/>
    </source>
</evidence>
<dbReference type="EC" id="2.7.13.3" evidence="2"/>
<dbReference type="PROSITE" id="PS50109">
    <property type="entry name" value="HIS_KIN"/>
    <property type="match status" value="1"/>
</dbReference>
<dbReference type="InterPro" id="IPR036890">
    <property type="entry name" value="HATPase_C_sf"/>
</dbReference>
<dbReference type="SUPFAM" id="SSF55874">
    <property type="entry name" value="ATPase domain of HSP90 chaperone/DNA topoisomerase II/histidine kinase"/>
    <property type="match status" value="1"/>
</dbReference>
<organism evidence="10 11">
    <name type="scientific">Magnetococcus marinus (strain ATCC BAA-1437 / JCM 17883 / MC-1)</name>
    <dbReference type="NCBI Taxonomy" id="156889"/>
    <lineage>
        <taxon>Bacteria</taxon>
        <taxon>Pseudomonadati</taxon>
        <taxon>Pseudomonadota</taxon>
        <taxon>Magnetococcia</taxon>
        <taxon>Magnetococcales</taxon>
        <taxon>Magnetococcaceae</taxon>
        <taxon>Magnetococcus</taxon>
    </lineage>
</organism>
<keyword evidence="6" id="KW-0067">ATP-binding</keyword>
<feature type="transmembrane region" description="Helical" evidence="8">
    <location>
        <begin position="89"/>
        <end position="109"/>
    </location>
</feature>
<dbReference type="GO" id="GO:0005524">
    <property type="term" value="F:ATP binding"/>
    <property type="evidence" value="ECO:0007669"/>
    <property type="project" value="UniProtKB-KW"/>
</dbReference>
<accession>A0L9Y6</accession>
<dbReference type="SMART" id="SM00387">
    <property type="entry name" value="HATPase_c"/>
    <property type="match status" value="1"/>
</dbReference>
<keyword evidence="3" id="KW-0808">Transferase</keyword>
<feature type="transmembrane region" description="Helical" evidence="8">
    <location>
        <begin position="17"/>
        <end position="37"/>
    </location>
</feature>
<dbReference type="InterPro" id="IPR003594">
    <property type="entry name" value="HATPase_dom"/>
</dbReference>
<dbReference type="PANTHER" id="PTHR42878:SF7">
    <property type="entry name" value="SENSOR HISTIDINE KINASE GLRK"/>
    <property type="match status" value="1"/>
</dbReference>
<comment type="catalytic activity">
    <reaction evidence="1">
        <text>ATP + protein L-histidine = ADP + protein N-phospho-L-histidine.</text>
        <dbReference type="EC" id="2.7.13.3"/>
    </reaction>
</comment>
<dbReference type="KEGG" id="mgm:Mmc1_2278"/>
<name>A0L9Y6_MAGMM</name>
<dbReference type="STRING" id="156889.Mmc1_2278"/>
<keyword evidence="5 10" id="KW-0418">Kinase</keyword>
<dbReference type="InterPro" id="IPR036097">
    <property type="entry name" value="HisK_dim/P_sf"/>
</dbReference>
<dbReference type="Pfam" id="PF02518">
    <property type="entry name" value="HATPase_c"/>
    <property type="match status" value="1"/>
</dbReference>
<evidence type="ECO:0000256" key="3">
    <source>
        <dbReference type="ARBA" id="ARBA00022679"/>
    </source>
</evidence>
<dbReference type="GO" id="GO:0000156">
    <property type="term" value="F:phosphorelay response regulator activity"/>
    <property type="evidence" value="ECO:0007669"/>
    <property type="project" value="TreeGrafter"/>
</dbReference>
<gene>
    <name evidence="10" type="ordered locus">Mmc1_2278</name>
</gene>
<evidence type="ECO:0000313" key="10">
    <source>
        <dbReference type="EMBL" id="ABK44779.1"/>
    </source>
</evidence>
<keyword evidence="8" id="KW-0812">Transmembrane</keyword>
<proteinExistence type="predicted"/>
<keyword evidence="11" id="KW-1185">Reference proteome</keyword>
<dbReference type="OrthoDB" id="7325042at2"/>
<dbReference type="EMBL" id="CP000471">
    <property type="protein sequence ID" value="ABK44779.1"/>
    <property type="molecule type" value="Genomic_DNA"/>
</dbReference>
<reference evidence="11" key="1">
    <citation type="journal article" date="2009" name="Appl. Environ. Microbiol.">
        <title>Complete genome sequence of the chemolithoautotrophic marine magnetotactic coccus strain MC-1.</title>
        <authorList>
            <person name="Schubbe S."/>
            <person name="Williams T.J."/>
            <person name="Xie G."/>
            <person name="Kiss H.E."/>
            <person name="Brettin T.S."/>
            <person name="Martinez D."/>
            <person name="Ross C.A."/>
            <person name="Schuler D."/>
            <person name="Cox B.L."/>
            <person name="Nealson K.H."/>
            <person name="Bazylinski D.A."/>
        </authorList>
    </citation>
    <scope>NUCLEOTIDE SEQUENCE [LARGE SCALE GENOMIC DNA]</scope>
    <source>
        <strain evidence="11">ATCC BAA-1437 / JCM 17883 / MC-1</strain>
    </source>
</reference>
<feature type="domain" description="Histidine kinase" evidence="9">
    <location>
        <begin position="146"/>
        <end position="355"/>
    </location>
</feature>
<evidence type="ECO:0000256" key="2">
    <source>
        <dbReference type="ARBA" id="ARBA00012438"/>
    </source>
</evidence>
<sequence>MTLAHWLYWIPNPFQKVVALFCIITLGAAILLLHYLIGLSYEFHIFLSIPVLLSSWFLGLTVGIAVAVLTVTAWLQIDWILDHETETHAALVFNSIMRLIISLIGAYIFSKLRETLESLSKHNNYLYNEQALVKENIRLREDAEHITRHNLKSPLNFIIGAPDILLESDNLTQEQRTLIQQIQKTGYRMINEINHSLILYRIEKGLYTLNPVLIQLYPMLQRVKEELTPLAKQMGVGIEIHYHSNTVAMGEEMLIFSVFNNLIKNAVEASANGDRVTVTLTGEASPQVTIHNPAVVAESVRARFFDKLATANKPGGTGLGTYAAQLIVHAHGGEVAMITSEQEGTLVTITLTQNASC</sequence>
<dbReference type="GO" id="GO:0030295">
    <property type="term" value="F:protein kinase activator activity"/>
    <property type="evidence" value="ECO:0007669"/>
    <property type="project" value="TreeGrafter"/>
</dbReference>
<keyword evidence="4" id="KW-0547">Nucleotide-binding</keyword>
<dbReference type="CDD" id="cd00075">
    <property type="entry name" value="HATPase"/>
    <property type="match status" value="1"/>
</dbReference>
<dbReference type="HOGENOM" id="CLU_775685_0_0_5"/>
<dbReference type="GO" id="GO:0000155">
    <property type="term" value="F:phosphorelay sensor kinase activity"/>
    <property type="evidence" value="ECO:0007669"/>
    <property type="project" value="InterPro"/>
</dbReference>
<dbReference type="InterPro" id="IPR005467">
    <property type="entry name" value="His_kinase_dom"/>
</dbReference>
<evidence type="ECO:0000259" key="9">
    <source>
        <dbReference type="PROSITE" id="PS50109"/>
    </source>
</evidence>
<evidence type="ECO:0000256" key="7">
    <source>
        <dbReference type="ARBA" id="ARBA00023012"/>
    </source>
</evidence>
<dbReference type="Gene3D" id="1.10.287.130">
    <property type="match status" value="1"/>
</dbReference>
<dbReference type="eggNOG" id="COG2205">
    <property type="taxonomic scope" value="Bacteria"/>
</dbReference>
<dbReference type="Gene3D" id="3.30.565.10">
    <property type="entry name" value="Histidine kinase-like ATPase, C-terminal domain"/>
    <property type="match status" value="1"/>
</dbReference>
<dbReference type="PANTHER" id="PTHR42878">
    <property type="entry name" value="TWO-COMPONENT HISTIDINE KINASE"/>
    <property type="match status" value="1"/>
</dbReference>
<dbReference type="RefSeq" id="WP_011713900.1">
    <property type="nucleotide sequence ID" value="NC_008576.1"/>
</dbReference>
<dbReference type="GO" id="GO:0007234">
    <property type="term" value="P:osmosensory signaling via phosphorelay pathway"/>
    <property type="evidence" value="ECO:0007669"/>
    <property type="project" value="TreeGrafter"/>
</dbReference>
<evidence type="ECO:0000256" key="5">
    <source>
        <dbReference type="ARBA" id="ARBA00022777"/>
    </source>
</evidence>
<keyword evidence="8" id="KW-0472">Membrane</keyword>
<evidence type="ECO:0000256" key="6">
    <source>
        <dbReference type="ARBA" id="ARBA00022840"/>
    </source>
</evidence>
<keyword evidence="7" id="KW-0902">Two-component regulatory system</keyword>
<protein>
    <recommendedName>
        <fullName evidence="2">histidine kinase</fullName>
        <ecNumber evidence="2">2.7.13.3</ecNumber>
    </recommendedName>
</protein>
<reference evidence="10 11" key="2">
    <citation type="journal article" date="2012" name="Int. J. Syst. Evol. Microbiol.">
        <title>Magnetococcus marinus gen. nov., sp. nov., a marine, magnetotactic bacterium that represents a novel lineage (Magnetococcaceae fam. nov.; Magnetococcales ord. nov.) at the base of the Alphaproteobacteria.</title>
        <authorList>
            <person name="Bazylinski D.A."/>
            <person name="Williams T.J."/>
            <person name="Lefevre C.T."/>
            <person name="Berg R.J."/>
            <person name="Zhang C.L."/>
            <person name="Bowser S.S."/>
            <person name="Dean A.J."/>
            <person name="Beveridge T.J."/>
        </authorList>
    </citation>
    <scope>NUCLEOTIDE SEQUENCE [LARGE SCALE GENOMIC DNA]</scope>
    <source>
        <strain evidence="11">ATCC BAA-1437 / JCM 17883 / MC-1</strain>
    </source>
</reference>
<evidence type="ECO:0000256" key="8">
    <source>
        <dbReference type="SAM" id="Phobius"/>
    </source>
</evidence>
<dbReference type="SUPFAM" id="SSF47384">
    <property type="entry name" value="Homodimeric domain of signal transducing histidine kinase"/>
    <property type="match status" value="1"/>
</dbReference>
<dbReference type="Proteomes" id="UP000002586">
    <property type="component" value="Chromosome"/>
</dbReference>
<dbReference type="InterPro" id="IPR050351">
    <property type="entry name" value="BphY/WalK/GraS-like"/>
</dbReference>